<evidence type="ECO:0000256" key="13">
    <source>
        <dbReference type="PROSITE-ProRule" id="PRU00409"/>
    </source>
</evidence>
<accession>A0A6J4Q717</accession>
<evidence type="ECO:0000256" key="3">
    <source>
        <dbReference type="ARBA" id="ARBA00005174"/>
    </source>
</evidence>
<keyword evidence="6 13" id="KW-0547">Nucleotide-binding</keyword>
<evidence type="ECO:0000256" key="4">
    <source>
        <dbReference type="ARBA" id="ARBA00013255"/>
    </source>
</evidence>
<dbReference type="GO" id="GO:0006189">
    <property type="term" value="P:'de novo' IMP biosynthetic process"/>
    <property type="evidence" value="ECO:0007669"/>
    <property type="project" value="UniProtKB-UniRule"/>
</dbReference>
<dbReference type="Gene3D" id="3.40.50.20">
    <property type="match status" value="1"/>
</dbReference>
<dbReference type="InterPro" id="IPR013815">
    <property type="entry name" value="ATP_grasp_subdomain_1"/>
</dbReference>
<dbReference type="PROSITE" id="PS50975">
    <property type="entry name" value="ATP_GRASP"/>
    <property type="match status" value="1"/>
</dbReference>
<evidence type="ECO:0000256" key="5">
    <source>
        <dbReference type="ARBA" id="ARBA00022598"/>
    </source>
</evidence>
<name>A0A6J4Q717_9ACTN</name>
<evidence type="ECO:0000256" key="9">
    <source>
        <dbReference type="ARBA" id="ARBA00038345"/>
    </source>
</evidence>
<evidence type="ECO:0000256" key="6">
    <source>
        <dbReference type="ARBA" id="ARBA00022741"/>
    </source>
</evidence>
<dbReference type="SMART" id="SM01210">
    <property type="entry name" value="GARS_C"/>
    <property type="match status" value="1"/>
</dbReference>
<dbReference type="GO" id="GO:0004637">
    <property type="term" value="F:phosphoribosylamine-glycine ligase activity"/>
    <property type="evidence" value="ECO:0007669"/>
    <property type="project" value="UniProtKB-UniRule"/>
</dbReference>
<dbReference type="NCBIfam" id="TIGR00877">
    <property type="entry name" value="purD"/>
    <property type="match status" value="1"/>
</dbReference>
<dbReference type="Pfam" id="PF02844">
    <property type="entry name" value="GARS_N"/>
    <property type="match status" value="1"/>
</dbReference>
<dbReference type="HAMAP" id="MF_00138">
    <property type="entry name" value="GARS"/>
    <property type="match status" value="1"/>
</dbReference>
<dbReference type="Gene3D" id="3.30.470.20">
    <property type="entry name" value="ATP-grasp fold, B domain"/>
    <property type="match status" value="1"/>
</dbReference>
<dbReference type="SUPFAM" id="SSF51246">
    <property type="entry name" value="Rudiment single hybrid motif"/>
    <property type="match status" value="1"/>
</dbReference>
<dbReference type="PANTHER" id="PTHR43472:SF1">
    <property type="entry name" value="PHOSPHORIBOSYLAMINE--GLYCINE LIGASE, CHLOROPLASTIC"/>
    <property type="match status" value="1"/>
</dbReference>
<organism evidence="15">
    <name type="scientific">uncultured Rubrobacteraceae bacterium</name>
    <dbReference type="NCBI Taxonomy" id="349277"/>
    <lineage>
        <taxon>Bacteria</taxon>
        <taxon>Bacillati</taxon>
        <taxon>Actinomycetota</taxon>
        <taxon>Rubrobacteria</taxon>
        <taxon>Rubrobacterales</taxon>
        <taxon>Rubrobacteraceae</taxon>
        <taxon>environmental samples</taxon>
    </lineage>
</organism>
<proteinExistence type="inferred from homology"/>
<sequence length="429" mass="45602">MRLLVVGSGAREHALVEALTQSPRAEEIFAAPGNPGMAGLAELVDIPADDLISLRNFARTAGIDLTVVGPESPLIGGISECFWGAGLKIFGPSRAAARIEGSKVFAKELMRHAGVPTARFEAFDRIPAALAYLRSLSPGDSYPVVIKVDGIAAGKGVIIADSYEEAEGAVRAAFAGSFGAAGERILIEEHLTGREASVFALTDGRNILPFVPAQDYKRIYDDDEGPNTGGMGAYSPTMWMDPATYATILEEIVTPIVHQLALIGAPYTGLLYAGVMITDEGPKALEFNCRFGDPETQVLLPRMETDLLELLLASAEEDIGGQEISWSAEKAVCVVLASEGYPESSSEGDEISGLDIVAGMPGVRIYHAATRLENGTYYTSGGRVLNVVGTGPSIMEARARAYAAVELIDFPGKQYRTDIALEALEMEEL</sequence>
<dbReference type="InterPro" id="IPR020561">
    <property type="entry name" value="PRibGlycinamid_synth_ATP-grasp"/>
</dbReference>
<dbReference type="InterPro" id="IPR020559">
    <property type="entry name" value="PRibGlycinamide_synth_CS"/>
</dbReference>
<keyword evidence="8 13" id="KW-0067">ATP-binding</keyword>
<dbReference type="SMART" id="SM01209">
    <property type="entry name" value="GARS_A"/>
    <property type="match status" value="1"/>
</dbReference>
<evidence type="ECO:0000256" key="12">
    <source>
        <dbReference type="HAMAP-Rule" id="MF_00138"/>
    </source>
</evidence>
<dbReference type="SUPFAM" id="SSF52440">
    <property type="entry name" value="PreATP-grasp domain"/>
    <property type="match status" value="1"/>
</dbReference>
<dbReference type="GO" id="GO:0009113">
    <property type="term" value="P:purine nucleobase biosynthetic process"/>
    <property type="evidence" value="ECO:0007669"/>
    <property type="project" value="InterPro"/>
</dbReference>
<gene>
    <name evidence="12" type="primary">purD</name>
    <name evidence="15" type="ORF">AVDCRST_MAG37-1009</name>
</gene>
<keyword evidence="7 12" id="KW-0658">Purine biosynthesis</keyword>
<comment type="pathway">
    <text evidence="3 12">Purine metabolism; IMP biosynthesis via de novo pathway; N(1)-(5-phospho-D-ribosyl)glycinamide from 5-phospho-alpha-D-ribose 1-diphosphate: step 2/2.</text>
</comment>
<dbReference type="SUPFAM" id="SSF56059">
    <property type="entry name" value="Glutathione synthetase ATP-binding domain-like"/>
    <property type="match status" value="1"/>
</dbReference>
<dbReference type="GO" id="GO:0005524">
    <property type="term" value="F:ATP binding"/>
    <property type="evidence" value="ECO:0007669"/>
    <property type="project" value="UniProtKB-UniRule"/>
</dbReference>
<dbReference type="InterPro" id="IPR020562">
    <property type="entry name" value="PRibGlycinamide_synth_N"/>
</dbReference>
<dbReference type="EMBL" id="CADCVD010000040">
    <property type="protein sequence ID" value="CAA9436537.1"/>
    <property type="molecule type" value="Genomic_DNA"/>
</dbReference>
<keyword evidence="5 12" id="KW-0436">Ligase</keyword>
<comment type="cofactor">
    <cofactor evidence="2">
        <name>Mg(2+)</name>
        <dbReference type="ChEBI" id="CHEBI:18420"/>
    </cofactor>
</comment>
<comment type="catalytic activity">
    <reaction evidence="12">
        <text>5-phospho-beta-D-ribosylamine + glycine + ATP = N(1)-(5-phospho-beta-D-ribosyl)glycinamide + ADP + phosphate + H(+)</text>
        <dbReference type="Rhea" id="RHEA:17453"/>
        <dbReference type="ChEBI" id="CHEBI:15378"/>
        <dbReference type="ChEBI" id="CHEBI:30616"/>
        <dbReference type="ChEBI" id="CHEBI:43474"/>
        <dbReference type="ChEBI" id="CHEBI:57305"/>
        <dbReference type="ChEBI" id="CHEBI:58681"/>
        <dbReference type="ChEBI" id="CHEBI:143788"/>
        <dbReference type="ChEBI" id="CHEBI:456216"/>
        <dbReference type="EC" id="6.3.4.13"/>
    </reaction>
</comment>
<dbReference type="PANTHER" id="PTHR43472">
    <property type="entry name" value="PHOSPHORIBOSYLAMINE--GLYCINE LIGASE"/>
    <property type="match status" value="1"/>
</dbReference>
<comment type="similarity">
    <text evidence="9 12">Belongs to the GARS family.</text>
</comment>
<dbReference type="EC" id="6.3.4.13" evidence="4 12"/>
<evidence type="ECO:0000256" key="2">
    <source>
        <dbReference type="ARBA" id="ARBA00001946"/>
    </source>
</evidence>
<evidence type="ECO:0000259" key="14">
    <source>
        <dbReference type="PROSITE" id="PS50975"/>
    </source>
</evidence>
<dbReference type="InterPro" id="IPR011761">
    <property type="entry name" value="ATP-grasp"/>
</dbReference>
<comment type="cofactor">
    <cofactor evidence="1">
        <name>Mn(2+)</name>
        <dbReference type="ChEBI" id="CHEBI:29035"/>
    </cofactor>
</comment>
<feature type="domain" description="ATP-grasp" evidence="14">
    <location>
        <begin position="107"/>
        <end position="316"/>
    </location>
</feature>
<evidence type="ECO:0000256" key="10">
    <source>
        <dbReference type="ARBA" id="ARBA00042242"/>
    </source>
</evidence>
<evidence type="ECO:0000256" key="8">
    <source>
        <dbReference type="ARBA" id="ARBA00022840"/>
    </source>
</evidence>
<dbReference type="Pfam" id="PF02843">
    <property type="entry name" value="GARS_C"/>
    <property type="match status" value="1"/>
</dbReference>
<evidence type="ECO:0000256" key="7">
    <source>
        <dbReference type="ARBA" id="ARBA00022755"/>
    </source>
</evidence>
<dbReference type="InterPro" id="IPR016185">
    <property type="entry name" value="PreATP-grasp_dom_sf"/>
</dbReference>
<dbReference type="FunFam" id="3.90.600.10:FF:000001">
    <property type="entry name" value="Trifunctional purine biosynthetic protein adenosine-3"/>
    <property type="match status" value="1"/>
</dbReference>
<dbReference type="PROSITE" id="PS00184">
    <property type="entry name" value="GARS"/>
    <property type="match status" value="1"/>
</dbReference>
<protein>
    <recommendedName>
        <fullName evidence="4 12">Phosphoribosylamine--glycine ligase</fullName>
        <ecNumber evidence="4 12">6.3.4.13</ecNumber>
    </recommendedName>
    <alternativeName>
        <fullName evidence="12">GARS</fullName>
    </alternativeName>
    <alternativeName>
        <fullName evidence="10 12">Glycinamide ribonucleotide synthetase</fullName>
    </alternativeName>
    <alternativeName>
        <fullName evidence="11 12">Phosphoribosylglycinamide synthetase</fullName>
    </alternativeName>
</protein>
<dbReference type="Gene3D" id="3.90.600.10">
    <property type="entry name" value="Phosphoribosylglycinamide synthetase, C-terminal domain"/>
    <property type="match status" value="1"/>
</dbReference>
<dbReference type="UniPathway" id="UPA00074">
    <property type="reaction ID" value="UER00125"/>
</dbReference>
<dbReference type="Pfam" id="PF01071">
    <property type="entry name" value="GARS_A"/>
    <property type="match status" value="1"/>
</dbReference>
<evidence type="ECO:0000313" key="15">
    <source>
        <dbReference type="EMBL" id="CAA9436537.1"/>
    </source>
</evidence>
<dbReference type="InterPro" id="IPR020560">
    <property type="entry name" value="PRibGlycinamide_synth_C-dom"/>
</dbReference>
<evidence type="ECO:0000256" key="11">
    <source>
        <dbReference type="ARBA" id="ARBA00042864"/>
    </source>
</evidence>
<dbReference type="InterPro" id="IPR037123">
    <property type="entry name" value="PRibGlycinamide_synth_C_sf"/>
</dbReference>
<reference evidence="15" key="1">
    <citation type="submission" date="2020-02" db="EMBL/GenBank/DDBJ databases">
        <authorList>
            <person name="Meier V. D."/>
        </authorList>
    </citation>
    <scope>NUCLEOTIDE SEQUENCE</scope>
    <source>
        <strain evidence="15">AVDCRST_MAG37</strain>
    </source>
</reference>
<evidence type="ECO:0000256" key="1">
    <source>
        <dbReference type="ARBA" id="ARBA00001936"/>
    </source>
</evidence>
<dbReference type="Gene3D" id="3.30.1490.20">
    <property type="entry name" value="ATP-grasp fold, A domain"/>
    <property type="match status" value="1"/>
</dbReference>
<dbReference type="InterPro" id="IPR011054">
    <property type="entry name" value="Rudment_hybrid_motif"/>
</dbReference>
<dbReference type="GO" id="GO:0046872">
    <property type="term" value="F:metal ion binding"/>
    <property type="evidence" value="ECO:0007669"/>
    <property type="project" value="InterPro"/>
</dbReference>
<dbReference type="AlphaFoldDB" id="A0A6J4Q717"/>
<dbReference type="InterPro" id="IPR000115">
    <property type="entry name" value="PRibGlycinamide_synth"/>
</dbReference>